<dbReference type="InterPro" id="IPR050313">
    <property type="entry name" value="Carb_Metab_HTH_regulators"/>
</dbReference>
<evidence type="ECO:0000313" key="7">
    <source>
        <dbReference type="Proteomes" id="UP000014411"/>
    </source>
</evidence>
<dbReference type="InterPro" id="IPR014036">
    <property type="entry name" value="DeoR-like_C"/>
</dbReference>
<accession>S3I336</accession>
<reference evidence="6 7" key="1">
    <citation type="journal article" date="2012" name="J. Bacteriol.">
        <title>Genome sequence of Rhizobium grahamii CCGE502, a broad-host-range symbiont with low nodulation competitiveness in Phaseolus vulgaris.</title>
        <authorList>
            <person name="Althabegoiti M.J."/>
            <person name="Lozano L."/>
            <person name="Torres-Tejerizo G."/>
            <person name="Ormeno-Orrillo E."/>
            <person name="Rogel M.A."/>
            <person name="Gonzalez V."/>
            <person name="Martinez-Romero E."/>
        </authorList>
    </citation>
    <scope>NUCLEOTIDE SEQUENCE [LARGE SCALE GENOMIC DNA]</scope>
    <source>
        <strain evidence="6 7">CCGE 502</strain>
    </source>
</reference>
<dbReference type="Proteomes" id="UP000014411">
    <property type="component" value="Unassembled WGS sequence"/>
</dbReference>
<dbReference type="SMART" id="SM00420">
    <property type="entry name" value="HTH_DEOR"/>
    <property type="match status" value="1"/>
</dbReference>
<protein>
    <submittedName>
        <fullName evidence="6">DeoR family transcriptional regulator</fullName>
    </submittedName>
</protein>
<evidence type="ECO:0000256" key="3">
    <source>
        <dbReference type="ARBA" id="ARBA00023125"/>
    </source>
</evidence>
<keyword evidence="3" id="KW-0238">DNA-binding</keyword>
<dbReference type="InterPro" id="IPR018356">
    <property type="entry name" value="Tscrpt_reg_HTH_DeoR_CS"/>
</dbReference>
<evidence type="ECO:0000313" key="6">
    <source>
        <dbReference type="EMBL" id="EPE99581.1"/>
    </source>
</evidence>
<dbReference type="Pfam" id="PF08220">
    <property type="entry name" value="HTH_DeoR"/>
    <property type="match status" value="1"/>
</dbReference>
<dbReference type="Pfam" id="PF00455">
    <property type="entry name" value="DeoRC"/>
    <property type="match status" value="1"/>
</dbReference>
<evidence type="ECO:0000259" key="5">
    <source>
        <dbReference type="PROSITE" id="PS51000"/>
    </source>
</evidence>
<dbReference type="GO" id="GO:0003700">
    <property type="term" value="F:DNA-binding transcription factor activity"/>
    <property type="evidence" value="ECO:0007669"/>
    <property type="project" value="InterPro"/>
</dbReference>
<keyword evidence="1" id="KW-0678">Repressor</keyword>
<dbReference type="AlphaFoldDB" id="S3I336"/>
<dbReference type="PRINTS" id="PR00037">
    <property type="entry name" value="HTHLACR"/>
</dbReference>
<dbReference type="PROSITE" id="PS00894">
    <property type="entry name" value="HTH_DEOR_1"/>
    <property type="match status" value="1"/>
</dbReference>
<dbReference type="InterPro" id="IPR036390">
    <property type="entry name" value="WH_DNA-bd_sf"/>
</dbReference>
<evidence type="ECO:0000256" key="2">
    <source>
        <dbReference type="ARBA" id="ARBA00023015"/>
    </source>
</evidence>
<dbReference type="Gene3D" id="1.10.10.10">
    <property type="entry name" value="Winged helix-like DNA-binding domain superfamily/Winged helix DNA-binding domain"/>
    <property type="match status" value="1"/>
</dbReference>
<dbReference type="InterPro" id="IPR001034">
    <property type="entry name" value="DeoR_HTH"/>
</dbReference>
<dbReference type="SUPFAM" id="SSF46785">
    <property type="entry name" value="Winged helix' DNA-binding domain"/>
    <property type="match status" value="1"/>
</dbReference>
<organism evidence="6 7">
    <name type="scientific">Rhizobium grahamii CCGE 502</name>
    <dbReference type="NCBI Taxonomy" id="990285"/>
    <lineage>
        <taxon>Bacteria</taxon>
        <taxon>Pseudomonadati</taxon>
        <taxon>Pseudomonadota</taxon>
        <taxon>Alphaproteobacteria</taxon>
        <taxon>Hyphomicrobiales</taxon>
        <taxon>Rhizobiaceae</taxon>
        <taxon>Rhizobium/Agrobacterium group</taxon>
        <taxon>Rhizobium</taxon>
    </lineage>
</organism>
<sequence length="270" mass="29153">MSNHFVQFHANSCNYRIDLMLTSQRKSLILDLLRRDGQVVAKHIAEDFSLSEDTIRRDLREMAAEGLLKRVHGGAMPVAPELPDFSTRKGVSSEIKERLGKKAASLVRSGQLIFLDGGTTTAEIARQLPREFAFTVATHSPTIAAELEHHPTASVILIGGQLYKHSMVSVGSVAMAAISQLRPDIFFLGVTAAHPVQGLSTGDFEEAAIKRHISSCAAATYVPLTEEKLDRVSPCLILPIAGVSGLIVTADSAATAIEPYRNLTAEILEA</sequence>
<dbReference type="PROSITE" id="PS51000">
    <property type="entry name" value="HTH_DEOR_2"/>
    <property type="match status" value="1"/>
</dbReference>
<evidence type="ECO:0000256" key="4">
    <source>
        <dbReference type="ARBA" id="ARBA00023163"/>
    </source>
</evidence>
<dbReference type="EMBL" id="AEYE02000005">
    <property type="protein sequence ID" value="EPE99581.1"/>
    <property type="molecule type" value="Genomic_DNA"/>
</dbReference>
<dbReference type="InterPro" id="IPR036388">
    <property type="entry name" value="WH-like_DNA-bd_sf"/>
</dbReference>
<dbReference type="GO" id="GO:0003677">
    <property type="term" value="F:DNA binding"/>
    <property type="evidence" value="ECO:0007669"/>
    <property type="project" value="UniProtKB-KW"/>
</dbReference>
<proteinExistence type="predicted"/>
<dbReference type="SUPFAM" id="SSF100950">
    <property type="entry name" value="NagB/RpiA/CoA transferase-like"/>
    <property type="match status" value="1"/>
</dbReference>
<comment type="caution">
    <text evidence="6">The sequence shown here is derived from an EMBL/GenBank/DDBJ whole genome shotgun (WGS) entry which is preliminary data.</text>
</comment>
<dbReference type="InterPro" id="IPR037171">
    <property type="entry name" value="NagB/RpiA_transferase-like"/>
</dbReference>
<evidence type="ECO:0000256" key="1">
    <source>
        <dbReference type="ARBA" id="ARBA00022491"/>
    </source>
</evidence>
<dbReference type="SMART" id="SM01134">
    <property type="entry name" value="DeoRC"/>
    <property type="match status" value="1"/>
</dbReference>
<keyword evidence="4" id="KW-0804">Transcription</keyword>
<feature type="domain" description="HTH deoR-type" evidence="5">
    <location>
        <begin position="22"/>
        <end position="77"/>
    </location>
</feature>
<dbReference type="PANTHER" id="PTHR30363">
    <property type="entry name" value="HTH-TYPE TRANSCRIPTIONAL REGULATOR SRLR-RELATED"/>
    <property type="match status" value="1"/>
</dbReference>
<dbReference type="STRING" id="990285.RGCCGE502_05340"/>
<dbReference type="HOGENOM" id="CLU_060699_2_1_5"/>
<dbReference type="PANTHER" id="PTHR30363:SF4">
    <property type="entry name" value="GLYCEROL-3-PHOSPHATE REGULON REPRESSOR"/>
    <property type="match status" value="1"/>
</dbReference>
<name>S3I336_9HYPH</name>
<dbReference type="eggNOG" id="COG1349">
    <property type="taxonomic scope" value="Bacteria"/>
</dbReference>
<keyword evidence="2" id="KW-0805">Transcription regulation</keyword>
<keyword evidence="7" id="KW-1185">Reference proteome</keyword>
<gene>
    <name evidence="6" type="ORF">RGCCGE502_05340</name>
</gene>